<proteinExistence type="predicted"/>
<dbReference type="AlphaFoldDB" id="A0A9N9F5X8"/>
<name>A0A9N9F5X8_9GLOM</name>
<reference evidence="1" key="1">
    <citation type="submission" date="2021-06" db="EMBL/GenBank/DDBJ databases">
        <authorList>
            <person name="Kallberg Y."/>
            <person name="Tangrot J."/>
            <person name="Rosling A."/>
        </authorList>
    </citation>
    <scope>NUCLEOTIDE SEQUENCE</scope>
    <source>
        <strain evidence="1">MA453B</strain>
    </source>
</reference>
<comment type="caution">
    <text evidence="1">The sequence shown here is derived from an EMBL/GenBank/DDBJ whole genome shotgun (WGS) entry which is preliminary data.</text>
</comment>
<sequence length="45" mass="5343">MPYPKLMMPNLNQWKVEQLIEKKEADSLNMPYLKLMMSNSNQVES</sequence>
<dbReference type="Proteomes" id="UP000789405">
    <property type="component" value="Unassembled WGS sequence"/>
</dbReference>
<keyword evidence="2" id="KW-1185">Reference proteome</keyword>
<gene>
    <name evidence="1" type="ORF">DERYTH_LOCUS3466</name>
</gene>
<accession>A0A9N9F5X8</accession>
<dbReference type="EMBL" id="CAJVPY010001223">
    <property type="protein sequence ID" value="CAG8512690.1"/>
    <property type="molecule type" value="Genomic_DNA"/>
</dbReference>
<evidence type="ECO:0000313" key="2">
    <source>
        <dbReference type="Proteomes" id="UP000789405"/>
    </source>
</evidence>
<evidence type="ECO:0000313" key="1">
    <source>
        <dbReference type="EMBL" id="CAG8512690.1"/>
    </source>
</evidence>
<organism evidence="1 2">
    <name type="scientific">Dentiscutata erythropus</name>
    <dbReference type="NCBI Taxonomy" id="1348616"/>
    <lineage>
        <taxon>Eukaryota</taxon>
        <taxon>Fungi</taxon>
        <taxon>Fungi incertae sedis</taxon>
        <taxon>Mucoromycota</taxon>
        <taxon>Glomeromycotina</taxon>
        <taxon>Glomeromycetes</taxon>
        <taxon>Diversisporales</taxon>
        <taxon>Gigasporaceae</taxon>
        <taxon>Dentiscutata</taxon>
    </lineage>
</organism>
<protein>
    <submittedName>
        <fullName evidence="1">17194_t:CDS:1</fullName>
    </submittedName>
</protein>
<dbReference type="OrthoDB" id="10325174at2759"/>